<organism evidence="2 3">
    <name type="scientific">Cronartium quercuum f. sp. fusiforme G11</name>
    <dbReference type="NCBI Taxonomy" id="708437"/>
    <lineage>
        <taxon>Eukaryota</taxon>
        <taxon>Fungi</taxon>
        <taxon>Dikarya</taxon>
        <taxon>Basidiomycota</taxon>
        <taxon>Pucciniomycotina</taxon>
        <taxon>Pucciniomycetes</taxon>
        <taxon>Pucciniales</taxon>
        <taxon>Coleosporiaceae</taxon>
        <taxon>Cronartium</taxon>
    </lineage>
</organism>
<sequence length="321" mass="34580">MSCNKKPQASSSARDHFIESVRRDLSFDQSGSKIDTNKSCGTVVAKVNRFNPSMDRMKGTTLIKKGEEDWLWEVEGDPNLIDRRLGGKAKRPRDKSSDDEEVQVEEVTKKAPEIIHIMDSATLDPKEGTSNLPCSTVVRATRTTKRIRVSDPIGLAGHNKTTIDLTESGPSRNTRSKAGGSLRGRCGRGGRRASSSAVPARKASGSTARETKQKVLSSVAKWKGKGKAVEDGDQVAEITAGIDGFSVFSNLQTDIQPVSGFIKLDFTEDTKIPGVNAGDWAHPVGHQSKVGLWLEDFENSGPKAPVDAPKSNAPSTVIGIL</sequence>
<feature type="region of interest" description="Disordered" evidence="1">
    <location>
        <begin position="158"/>
        <end position="212"/>
    </location>
</feature>
<dbReference type="OrthoDB" id="2503819at2759"/>
<name>A0A9P6THP3_9BASI</name>
<keyword evidence="3" id="KW-1185">Reference proteome</keyword>
<accession>A0A9P6THP3</accession>
<dbReference type="Proteomes" id="UP000886653">
    <property type="component" value="Unassembled WGS sequence"/>
</dbReference>
<dbReference type="AlphaFoldDB" id="A0A9P6THP3"/>
<comment type="caution">
    <text evidence="2">The sequence shown here is derived from an EMBL/GenBank/DDBJ whole genome shotgun (WGS) entry which is preliminary data.</text>
</comment>
<proteinExistence type="predicted"/>
<protein>
    <submittedName>
        <fullName evidence="2">Uncharacterized protein</fullName>
    </submittedName>
</protein>
<evidence type="ECO:0000313" key="3">
    <source>
        <dbReference type="Proteomes" id="UP000886653"/>
    </source>
</evidence>
<evidence type="ECO:0000256" key="1">
    <source>
        <dbReference type="SAM" id="MobiDB-lite"/>
    </source>
</evidence>
<evidence type="ECO:0000313" key="2">
    <source>
        <dbReference type="EMBL" id="KAG0150983.1"/>
    </source>
</evidence>
<gene>
    <name evidence="2" type="ORF">CROQUDRAFT_651860</name>
</gene>
<feature type="region of interest" description="Disordered" evidence="1">
    <location>
        <begin position="81"/>
        <end position="106"/>
    </location>
</feature>
<feature type="compositionally biased region" description="Polar residues" evidence="1">
    <location>
        <begin position="159"/>
        <end position="173"/>
    </location>
</feature>
<feature type="compositionally biased region" description="Low complexity" evidence="1">
    <location>
        <begin position="192"/>
        <end position="204"/>
    </location>
</feature>
<dbReference type="EMBL" id="MU167216">
    <property type="protein sequence ID" value="KAG0150983.1"/>
    <property type="molecule type" value="Genomic_DNA"/>
</dbReference>
<reference evidence="2" key="1">
    <citation type="submission" date="2013-11" db="EMBL/GenBank/DDBJ databases">
        <title>Genome sequence of the fusiform rust pathogen reveals effectors for host alternation and coevolution with pine.</title>
        <authorList>
            <consortium name="DOE Joint Genome Institute"/>
            <person name="Smith K."/>
            <person name="Pendleton A."/>
            <person name="Kubisiak T."/>
            <person name="Anderson C."/>
            <person name="Salamov A."/>
            <person name="Aerts A."/>
            <person name="Riley R."/>
            <person name="Clum A."/>
            <person name="Lindquist E."/>
            <person name="Ence D."/>
            <person name="Campbell M."/>
            <person name="Kronenberg Z."/>
            <person name="Feau N."/>
            <person name="Dhillon B."/>
            <person name="Hamelin R."/>
            <person name="Burleigh J."/>
            <person name="Smith J."/>
            <person name="Yandell M."/>
            <person name="Nelson C."/>
            <person name="Grigoriev I."/>
            <person name="Davis J."/>
        </authorList>
    </citation>
    <scope>NUCLEOTIDE SEQUENCE</scope>
    <source>
        <strain evidence="2">G11</strain>
    </source>
</reference>